<reference evidence="6 7" key="1">
    <citation type="journal article" date="2012" name="Science">
        <title>The Paleozoic origin of enzymatic lignin decomposition reconstructed from 31 fungal genomes.</title>
        <authorList>
            <person name="Floudas D."/>
            <person name="Binder M."/>
            <person name="Riley R."/>
            <person name="Barry K."/>
            <person name="Blanchette R.A."/>
            <person name="Henrissat B."/>
            <person name="Martinez A.T."/>
            <person name="Otillar R."/>
            <person name="Spatafora J.W."/>
            <person name="Yadav J.S."/>
            <person name="Aerts A."/>
            <person name="Benoit I."/>
            <person name="Boyd A."/>
            <person name="Carlson A."/>
            <person name="Copeland A."/>
            <person name="Coutinho P.M."/>
            <person name="de Vries R.P."/>
            <person name="Ferreira P."/>
            <person name="Findley K."/>
            <person name="Foster B."/>
            <person name="Gaskell J."/>
            <person name="Glotzer D."/>
            <person name="Gorecki P."/>
            <person name="Heitman J."/>
            <person name="Hesse C."/>
            <person name="Hori C."/>
            <person name="Igarashi K."/>
            <person name="Jurgens J.A."/>
            <person name="Kallen N."/>
            <person name="Kersten P."/>
            <person name="Kohler A."/>
            <person name="Kuees U."/>
            <person name="Kumar T.K.A."/>
            <person name="Kuo A."/>
            <person name="LaButti K."/>
            <person name="Larrondo L.F."/>
            <person name="Lindquist E."/>
            <person name="Ling A."/>
            <person name="Lombard V."/>
            <person name="Lucas S."/>
            <person name="Lundell T."/>
            <person name="Martin R."/>
            <person name="McLaughlin D.J."/>
            <person name="Morgenstern I."/>
            <person name="Morin E."/>
            <person name="Murat C."/>
            <person name="Nagy L.G."/>
            <person name="Nolan M."/>
            <person name="Ohm R.A."/>
            <person name="Patyshakuliyeva A."/>
            <person name="Rokas A."/>
            <person name="Ruiz-Duenas F.J."/>
            <person name="Sabat G."/>
            <person name="Salamov A."/>
            <person name="Samejima M."/>
            <person name="Schmutz J."/>
            <person name="Slot J.C."/>
            <person name="St John F."/>
            <person name="Stenlid J."/>
            <person name="Sun H."/>
            <person name="Sun S."/>
            <person name="Syed K."/>
            <person name="Tsang A."/>
            <person name="Wiebenga A."/>
            <person name="Young D."/>
            <person name="Pisabarro A."/>
            <person name="Eastwood D.C."/>
            <person name="Martin F."/>
            <person name="Cullen D."/>
            <person name="Grigoriev I.V."/>
            <person name="Hibbett D.S."/>
        </authorList>
    </citation>
    <scope>NUCLEOTIDE SEQUENCE [LARGE SCALE GENOMIC DNA]</scope>
    <source>
        <strain evidence="6 7">MD-104</strain>
    </source>
</reference>
<dbReference type="InterPro" id="IPR050475">
    <property type="entry name" value="Prenyltransferase_related"/>
</dbReference>
<dbReference type="OrthoDB" id="434972at2759"/>
<dbReference type="PANTHER" id="PTHR42723">
    <property type="entry name" value="CHLOROPHYLL SYNTHASE"/>
    <property type="match status" value="1"/>
</dbReference>
<dbReference type="CDD" id="cd13965">
    <property type="entry name" value="PT_UbiA_3"/>
    <property type="match status" value="1"/>
</dbReference>
<evidence type="ECO:0000313" key="7">
    <source>
        <dbReference type="Proteomes" id="UP000218811"/>
    </source>
</evidence>
<feature type="transmembrane region" description="Helical" evidence="5">
    <location>
        <begin position="315"/>
        <end position="332"/>
    </location>
</feature>
<evidence type="ECO:0000256" key="5">
    <source>
        <dbReference type="SAM" id="Phobius"/>
    </source>
</evidence>
<dbReference type="OMA" id="PFGKNAC"/>
<accession>A0A2H3JDU7</accession>
<proteinExistence type="predicted"/>
<keyword evidence="2 5" id="KW-0812">Transmembrane</keyword>
<dbReference type="PANTHER" id="PTHR42723:SF1">
    <property type="entry name" value="CHLOROPHYLL SYNTHASE, CHLOROPLASTIC"/>
    <property type="match status" value="1"/>
</dbReference>
<dbReference type="GO" id="GO:0016020">
    <property type="term" value="C:membrane"/>
    <property type="evidence" value="ECO:0007669"/>
    <property type="project" value="UniProtKB-SubCell"/>
</dbReference>
<name>A0A2H3JDU7_WOLCO</name>
<protein>
    <recommendedName>
        <fullName evidence="8">UbiA prenyltransferase</fullName>
    </recommendedName>
</protein>
<dbReference type="EMBL" id="KB467832">
    <property type="protein sequence ID" value="PCH34874.1"/>
    <property type="molecule type" value="Genomic_DNA"/>
</dbReference>
<evidence type="ECO:0000256" key="2">
    <source>
        <dbReference type="ARBA" id="ARBA00022692"/>
    </source>
</evidence>
<keyword evidence="4 5" id="KW-0472">Membrane</keyword>
<evidence type="ECO:0000256" key="3">
    <source>
        <dbReference type="ARBA" id="ARBA00022989"/>
    </source>
</evidence>
<dbReference type="GO" id="GO:0016765">
    <property type="term" value="F:transferase activity, transferring alkyl or aryl (other than methyl) groups"/>
    <property type="evidence" value="ECO:0007669"/>
    <property type="project" value="InterPro"/>
</dbReference>
<dbReference type="AlphaFoldDB" id="A0A2H3JDU7"/>
<dbReference type="InterPro" id="IPR044878">
    <property type="entry name" value="UbiA_sf"/>
</dbReference>
<evidence type="ECO:0000256" key="1">
    <source>
        <dbReference type="ARBA" id="ARBA00004141"/>
    </source>
</evidence>
<gene>
    <name evidence="6" type="ORF">WOLCODRAFT_79171</name>
</gene>
<dbReference type="STRING" id="742152.A0A2H3JDU7"/>
<evidence type="ECO:0000256" key="4">
    <source>
        <dbReference type="ARBA" id="ARBA00023136"/>
    </source>
</evidence>
<dbReference type="Pfam" id="PF01040">
    <property type="entry name" value="UbiA"/>
    <property type="match status" value="1"/>
</dbReference>
<keyword evidence="7" id="KW-1185">Reference proteome</keyword>
<organism evidence="6 7">
    <name type="scientific">Wolfiporia cocos (strain MD-104)</name>
    <name type="common">Brown rot fungus</name>
    <dbReference type="NCBI Taxonomy" id="742152"/>
    <lineage>
        <taxon>Eukaryota</taxon>
        <taxon>Fungi</taxon>
        <taxon>Dikarya</taxon>
        <taxon>Basidiomycota</taxon>
        <taxon>Agaricomycotina</taxon>
        <taxon>Agaricomycetes</taxon>
        <taxon>Polyporales</taxon>
        <taxon>Phaeolaceae</taxon>
        <taxon>Wolfiporia</taxon>
    </lineage>
</organism>
<sequence length="367" mass="40495">MQYLGDHSCQDSSTHSGVDICFARIHEIAGVAAKGTPETIYCALIQDFSRSIPLKQLLPYAPSCQCLYTNTVPILVGKLVFTYLHSITRGIVTHLYTALLFTWTDYKTIFFPITAFACATAPVHSIRNLVDGWIWLWAHQLLCNVSNQANGSEDAMNKPWRPLPSGRITQSQIKVLRWVVVLACILLSTLNGADMVLVSLALTAVTTVYDEFGLSGHPFGKNACALGGYMAIELGTTKIMGRELDTVSKSAVVISGLLILTTIHAQDFADVEADAASGRVTFPIYAPRLSRLVTLTTAVAWSLGLSWYWKIGPTFEWMFIAMGTAIGLRYFFYRTRKADQLSYILFNVWLMAAHVLPLNARNGPLAC</sequence>
<comment type="subcellular location">
    <subcellularLocation>
        <location evidence="1">Membrane</location>
        <topology evidence="1">Multi-pass membrane protein</topology>
    </subcellularLocation>
</comment>
<dbReference type="InterPro" id="IPR000537">
    <property type="entry name" value="UbiA_prenyltransferase"/>
</dbReference>
<feature type="transmembrane region" description="Helical" evidence="5">
    <location>
        <begin position="175"/>
        <end position="193"/>
    </location>
</feature>
<dbReference type="Gene3D" id="1.10.357.140">
    <property type="entry name" value="UbiA prenyltransferase"/>
    <property type="match status" value="1"/>
</dbReference>
<evidence type="ECO:0008006" key="8">
    <source>
        <dbReference type="Google" id="ProtNLM"/>
    </source>
</evidence>
<evidence type="ECO:0000313" key="6">
    <source>
        <dbReference type="EMBL" id="PCH34874.1"/>
    </source>
</evidence>
<keyword evidence="3 5" id="KW-1133">Transmembrane helix</keyword>
<dbReference type="Proteomes" id="UP000218811">
    <property type="component" value="Unassembled WGS sequence"/>
</dbReference>